<dbReference type="InterPro" id="IPR011878">
    <property type="entry name" value="GatD"/>
</dbReference>
<dbReference type="SUPFAM" id="SSF141300">
    <property type="entry name" value="GatD N-terminal domain-like"/>
    <property type="match status" value="1"/>
</dbReference>
<feature type="domain" description="L-asparaginase N-terminal" evidence="9">
    <location>
        <begin position="98"/>
        <end position="290"/>
    </location>
</feature>
<dbReference type="InterPro" id="IPR037222">
    <property type="entry name" value="GatD_N_sf"/>
</dbReference>
<dbReference type="GO" id="GO:0005524">
    <property type="term" value="F:ATP binding"/>
    <property type="evidence" value="ECO:0007669"/>
    <property type="project" value="UniProtKB-KW"/>
</dbReference>
<evidence type="ECO:0000256" key="3">
    <source>
        <dbReference type="ARBA" id="ARBA00022840"/>
    </source>
</evidence>
<evidence type="ECO:0000259" key="9">
    <source>
        <dbReference type="Pfam" id="PF00710"/>
    </source>
</evidence>
<dbReference type="Pfam" id="PF00710">
    <property type="entry name" value="Asparaginase"/>
    <property type="match status" value="1"/>
</dbReference>
<evidence type="ECO:0000256" key="1">
    <source>
        <dbReference type="ARBA" id="ARBA00022598"/>
    </source>
</evidence>
<evidence type="ECO:0000259" key="11">
    <source>
        <dbReference type="Pfam" id="PF18195"/>
    </source>
</evidence>
<keyword evidence="2 5" id="KW-0547">Nucleotide-binding</keyword>
<dbReference type="NCBIfam" id="TIGR00519">
    <property type="entry name" value="asnASE_I"/>
    <property type="match status" value="1"/>
</dbReference>
<dbReference type="PROSITE" id="PS51732">
    <property type="entry name" value="ASN_GLN_ASE_3"/>
    <property type="match status" value="1"/>
</dbReference>
<proteinExistence type="inferred from homology"/>
<evidence type="ECO:0000313" key="12">
    <source>
        <dbReference type="EMBL" id="HIQ29599.1"/>
    </source>
</evidence>
<dbReference type="Gene3D" id="3.40.50.1170">
    <property type="entry name" value="L-asparaginase, N-terminal domain"/>
    <property type="match status" value="1"/>
</dbReference>
<dbReference type="GO" id="GO:0006412">
    <property type="term" value="P:translation"/>
    <property type="evidence" value="ECO:0007669"/>
    <property type="project" value="UniProtKB-UniRule"/>
</dbReference>
<comment type="caution">
    <text evidence="12">The sequence shown here is derived from an EMBL/GenBank/DDBJ whole genome shotgun (WGS) entry which is preliminary data.</text>
</comment>
<dbReference type="GO" id="GO:0004067">
    <property type="term" value="F:asparaginase activity"/>
    <property type="evidence" value="ECO:0007669"/>
    <property type="project" value="UniProtKB-UniRule"/>
</dbReference>
<keyword evidence="4 5" id="KW-0648">Protein biosynthesis</keyword>
<comment type="catalytic activity">
    <reaction evidence="5 8">
        <text>L-glutamyl-tRNA(Gln) + L-glutamine + ATP + H2O = L-glutaminyl-tRNA(Gln) + L-glutamate + ADP + phosphate + H(+)</text>
        <dbReference type="Rhea" id="RHEA:17521"/>
        <dbReference type="Rhea" id="RHEA-COMP:9681"/>
        <dbReference type="Rhea" id="RHEA-COMP:9684"/>
        <dbReference type="ChEBI" id="CHEBI:15377"/>
        <dbReference type="ChEBI" id="CHEBI:15378"/>
        <dbReference type="ChEBI" id="CHEBI:29985"/>
        <dbReference type="ChEBI" id="CHEBI:30616"/>
        <dbReference type="ChEBI" id="CHEBI:43474"/>
        <dbReference type="ChEBI" id="CHEBI:58359"/>
        <dbReference type="ChEBI" id="CHEBI:78520"/>
        <dbReference type="ChEBI" id="CHEBI:78521"/>
        <dbReference type="ChEBI" id="CHEBI:456216"/>
    </reaction>
</comment>
<dbReference type="InterPro" id="IPR027474">
    <property type="entry name" value="L-asparaginase_N"/>
</dbReference>
<dbReference type="PANTHER" id="PTHR11707:SF28">
    <property type="entry name" value="60 KDA LYSOPHOSPHOLIPASE"/>
    <property type="match status" value="1"/>
</dbReference>
<dbReference type="GO" id="GO:0006520">
    <property type="term" value="P:amino acid metabolic process"/>
    <property type="evidence" value="ECO:0007669"/>
    <property type="project" value="InterPro"/>
</dbReference>
<evidence type="ECO:0000256" key="8">
    <source>
        <dbReference type="RuleBase" id="RU004457"/>
    </source>
</evidence>
<dbReference type="PIRSF" id="PIRSF001220">
    <property type="entry name" value="L-ASNase_gatD"/>
    <property type="match status" value="1"/>
</dbReference>
<dbReference type="Pfam" id="PF18195">
    <property type="entry name" value="GatD_N"/>
    <property type="match status" value="1"/>
</dbReference>
<keyword evidence="1 5" id="KW-0436">Ligase</keyword>
<evidence type="ECO:0000256" key="2">
    <source>
        <dbReference type="ARBA" id="ARBA00022741"/>
    </source>
</evidence>
<dbReference type="Gene3D" id="3.40.50.40">
    <property type="match status" value="1"/>
</dbReference>
<dbReference type="PANTHER" id="PTHR11707">
    <property type="entry name" value="L-ASPARAGINASE"/>
    <property type="match status" value="1"/>
</dbReference>
<dbReference type="HAMAP" id="MF_00586">
    <property type="entry name" value="GatD"/>
    <property type="match status" value="1"/>
</dbReference>
<comment type="function">
    <text evidence="5 8">Allows the formation of correctly charged Gln-tRNA(Gln) through the transamidation of misacylated Glu-tRNA(Gln) in organisms which lack glutaminyl-tRNA synthetase. The reaction takes place in the presence of glutamine and ATP through an activated gamma-phospho-Glu-tRNA(Gln). The GatDE system is specific for glutamate and does not act on aspartate.</text>
</comment>
<dbReference type="Proteomes" id="UP000608579">
    <property type="component" value="Unassembled WGS sequence"/>
</dbReference>
<protein>
    <recommendedName>
        <fullName evidence="5 8">Glutamyl-tRNA(Gln) amidotransferase subunit D</fullName>
        <shortName evidence="5">Glu-ADT subunit D</shortName>
        <ecNumber evidence="5 8">6.3.5.-</ecNumber>
    </recommendedName>
</protein>
<dbReference type="GO" id="GO:0016740">
    <property type="term" value="F:transferase activity"/>
    <property type="evidence" value="ECO:0007669"/>
    <property type="project" value="UniProtKB-KW"/>
</dbReference>
<gene>
    <name evidence="5 12" type="primary">gatD</name>
    <name evidence="12" type="ORF">EYH45_03445</name>
</gene>
<dbReference type="InterPro" id="IPR006033">
    <property type="entry name" value="AsnA_fam"/>
</dbReference>
<dbReference type="GO" id="GO:0006450">
    <property type="term" value="P:regulation of translational fidelity"/>
    <property type="evidence" value="ECO:0007669"/>
    <property type="project" value="InterPro"/>
</dbReference>
<dbReference type="EMBL" id="DQVM01000066">
    <property type="protein sequence ID" value="HIQ29599.1"/>
    <property type="molecule type" value="Genomic_DNA"/>
</dbReference>
<evidence type="ECO:0000256" key="5">
    <source>
        <dbReference type="HAMAP-Rule" id="MF_00586"/>
    </source>
</evidence>
<dbReference type="SUPFAM" id="SSF53774">
    <property type="entry name" value="Glutaminase/Asparaginase"/>
    <property type="match status" value="1"/>
</dbReference>
<comment type="similarity">
    <text evidence="5 8">Belongs to the asparaginase 1 family. GatD subfamily.</text>
</comment>
<accession>A0A833EBT4</accession>
<dbReference type="NCBIfam" id="TIGR02153">
    <property type="entry name" value="gatD_arch"/>
    <property type="match status" value="1"/>
</dbReference>
<name>A0A833EBT4_CALS0</name>
<dbReference type="EC" id="6.3.5.-" evidence="5 8"/>
<evidence type="ECO:0000256" key="4">
    <source>
        <dbReference type="ARBA" id="ARBA00022917"/>
    </source>
</evidence>
<dbReference type="InterPro" id="IPR040919">
    <property type="entry name" value="Asparaginase_C"/>
</dbReference>
<reference evidence="12" key="1">
    <citation type="journal article" date="2020" name="ISME J.">
        <title>Gammaproteobacteria mediating utilization of methyl-, sulfur- and petroleum organic compounds in deep ocean hydrothermal plumes.</title>
        <authorList>
            <person name="Zhou Z."/>
            <person name="Liu Y."/>
            <person name="Pan J."/>
            <person name="Cron B.R."/>
            <person name="Toner B.M."/>
            <person name="Anantharaman K."/>
            <person name="Breier J.A."/>
            <person name="Dick G.J."/>
            <person name="Li M."/>
        </authorList>
    </citation>
    <scope>NUCLEOTIDE SEQUENCE</scope>
    <source>
        <strain evidence="12">SZUA-1515</strain>
    </source>
</reference>
<dbReference type="InterPro" id="IPR040918">
    <property type="entry name" value="GatD_N"/>
</dbReference>
<dbReference type="InterPro" id="IPR036152">
    <property type="entry name" value="Asp/glu_Ase-like_sf"/>
</dbReference>
<evidence type="ECO:0000259" key="10">
    <source>
        <dbReference type="Pfam" id="PF17763"/>
    </source>
</evidence>
<feature type="active site" evidence="5">
    <location>
        <position position="262"/>
    </location>
</feature>
<evidence type="ECO:0000313" key="13">
    <source>
        <dbReference type="Proteomes" id="UP000608579"/>
    </source>
</evidence>
<dbReference type="PROSITE" id="PS00917">
    <property type="entry name" value="ASN_GLN_ASE_2"/>
    <property type="match status" value="1"/>
</dbReference>
<keyword evidence="3 5" id="KW-0067">ATP-binding</keyword>
<dbReference type="CDD" id="cd08962">
    <property type="entry name" value="GatD"/>
    <property type="match status" value="1"/>
</dbReference>
<feature type="domain" description="GatD N-terminal" evidence="11">
    <location>
        <begin position="23"/>
        <end position="75"/>
    </location>
</feature>
<dbReference type="PRINTS" id="PR00139">
    <property type="entry name" value="ASNGLNASE"/>
</dbReference>
<dbReference type="InterPro" id="IPR027473">
    <property type="entry name" value="L-asparaginase_C"/>
</dbReference>
<dbReference type="AlphaFoldDB" id="A0A833EBT4"/>
<feature type="active site" evidence="5">
    <location>
        <position position="184"/>
    </location>
</feature>
<organism evidence="12 13">
    <name type="scientific">Caldiarchaeum subterraneum</name>
    <dbReference type="NCBI Taxonomy" id="311458"/>
    <lineage>
        <taxon>Archaea</taxon>
        <taxon>Nitrososphaerota</taxon>
        <taxon>Candidatus Caldarchaeales</taxon>
        <taxon>Candidatus Caldarchaeaceae</taxon>
        <taxon>Candidatus Caldarchaeum</taxon>
    </lineage>
</organism>
<dbReference type="FunFam" id="3.40.50.1170:FF:000001">
    <property type="entry name" value="L-asparaginase 2"/>
    <property type="match status" value="1"/>
</dbReference>
<feature type="domain" description="Asparaginase/glutaminase C-terminal" evidence="10">
    <location>
        <begin position="315"/>
        <end position="429"/>
    </location>
</feature>
<dbReference type="PIRSF" id="PIRSF500175">
    <property type="entry name" value="Glu_ADT_D"/>
    <property type="match status" value="1"/>
</dbReference>
<dbReference type="NCBIfam" id="NF003217">
    <property type="entry name" value="PRK04183.1"/>
    <property type="match status" value="1"/>
</dbReference>
<dbReference type="PROSITE" id="PS00144">
    <property type="entry name" value="ASN_GLN_ASE_1"/>
    <property type="match status" value="1"/>
</dbReference>
<dbReference type="InterPro" id="IPR006034">
    <property type="entry name" value="Asparaginase/glutaminase-like"/>
</dbReference>
<dbReference type="Pfam" id="PF17763">
    <property type="entry name" value="Asparaginase_C"/>
    <property type="match status" value="1"/>
</dbReference>
<dbReference type="InterPro" id="IPR037152">
    <property type="entry name" value="L-asparaginase_N_sf"/>
</dbReference>
<evidence type="ECO:0000256" key="6">
    <source>
        <dbReference type="PROSITE-ProRule" id="PRU10099"/>
    </source>
</evidence>
<keyword evidence="12" id="KW-0808">Transferase</keyword>
<comment type="subunit">
    <text evidence="5 8">Heterodimer of GatD and GatE.</text>
</comment>
<sequence length="449" mass="49429">MSEDPLQGYSGYVRRLLEEAGVKIGDEIRIVSDGSSYEGVLIARYEIAEPDYVVIKLKNGYNIGVKVTTGSKVSKIAAATPPAFRPRPPPEQKPSLPRVTIVSTGGTIASRIDYRTGGVKAALSANDLLSLVPELADIARVSAEILFSIFSENITVNHWEAIARKVDELFKKGEEGVVIAHGTDTMGYTAAALSFALQKPPYPVVLVGAQRSSDRPSSDAATNLIAAVETAANAPFGEVVVCMHYWHSDDKIALHRGTRVVKLHTSSRDAFKSINTEPIAFLTQNRLILNTGEFNKRGGWHGYKLEPFFDPRAMLVKFYPNMPPETLLILREKLRLRGFIIEGTGLGHVNADFIPVLKQLVDEGVFVGMTSQCKFGRVNMFVYENGRDIMRVGVTPLDDMLSETALVKLMWCLGKMGEKHDVDEIRKMMLTNMAGELYSRSLPTLGIEV</sequence>
<feature type="active site" evidence="5 6">
    <location>
        <position position="107"/>
    </location>
</feature>
<dbReference type="InterPro" id="IPR020827">
    <property type="entry name" value="Asparaginase/glutaminase_AS1"/>
</dbReference>
<feature type="active site" evidence="5 7">
    <location>
        <position position="183"/>
    </location>
</feature>
<evidence type="ECO:0000256" key="7">
    <source>
        <dbReference type="PROSITE-ProRule" id="PRU10100"/>
    </source>
</evidence>
<dbReference type="GO" id="GO:0050567">
    <property type="term" value="F:glutaminyl-tRNA synthase (glutamine-hydrolyzing) activity"/>
    <property type="evidence" value="ECO:0007669"/>
    <property type="project" value="UniProtKB-UniRule"/>
</dbReference>
<dbReference type="SMART" id="SM00870">
    <property type="entry name" value="Asparaginase"/>
    <property type="match status" value="1"/>
</dbReference>
<dbReference type="InterPro" id="IPR027475">
    <property type="entry name" value="Asparaginase/glutaminase_AS2"/>
</dbReference>
<dbReference type="Gene3D" id="2.30.30.520">
    <property type="match status" value="1"/>
</dbReference>